<dbReference type="HOGENOM" id="CLU_2711554_0_0_1"/>
<protein>
    <submittedName>
        <fullName evidence="1">Uncharacterized protein</fullName>
    </submittedName>
</protein>
<evidence type="ECO:0000313" key="1">
    <source>
        <dbReference type="EMBL" id="EJU05783.1"/>
    </source>
</evidence>
<dbReference type="OrthoDB" id="10598026at2759"/>
<sequence>MAPSVREVLLSLRAWPGTDTMAAIAQAMGNFRSLTSLHLLAIDPWIEQEWIEAAKLFARESPGLVHFSGFDWI</sequence>
<proteinExistence type="predicted"/>
<keyword evidence="2" id="KW-1185">Reference proteome</keyword>
<dbReference type="Proteomes" id="UP000030653">
    <property type="component" value="Unassembled WGS sequence"/>
</dbReference>
<gene>
    <name evidence="1" type="ORF">DACRYDRAFT_20165</name>
</gene>
<dbReference type="EMBL" id="JH795856">
    <property type="protein sequence ID" value="EJU05783.1"/>
    <property type="molecule type" value="Genomic_DNA"/>
</dbReference>
<dbReference type="RefSeq" id="XP_040632677.1">
    <property type="nucleotide sequence ID" value="XM_040771825.1"/>
</dbReference>
<dbReference type="GeneID" id="63686887"/>
<dbReference type="AlphaFoldDB" id="M5GGN2"/>
<evidence type="ECO:0000313" key="2">
    <source>
        <dbReference type="Proteomes" id="UP000030653"/>
    </source>
</evidence>
<accession>M5GGN2</accession>
<organism evidence="1 2">
    <name type="scientific">Dacryopinax primogenitus (strain DJM 731)</name>
    <name type="common">Brown rot fungus</name>
    <dbReference type="NCBI Taxonomy" id="1858805"/>
    <lineage>
        <taxon>Eukaryota</taxon>
        <taxon>Fungi</taxon>
        <taxon>Dikarya</taxon>
        <taxon>Basidiomycota</taxon>
        <taxon>Agaricomycotina</taxon>
        <taxon>Dacrymycetes</taxon>
        <taxon>Dacrymycetales</taxon>
        <taxon>Dacrymycetaceae</taxon>
        <taxon>Dacryopinax</taxon>
    </lineage>
</organism>
<name>M5GGN2_DACPD</name>
<feature type="non-terminal residue" evidence="1">
    <location>
        <position position="73"/>
    </location>
</feature>
<reference evidence="1 2" key="1">
    <citation type="journal article" date="2012" name="Science">
        <title>The Paleozoic origin of enzymatic lignin decomposition reconstructed from 31 fungal genomes.</title>
        <authorList>
            <person name="Floudas D."/>
            <person name="Binder M."/>
            <person name="Riley R."/>
            <person name="Barry K."/>
            <person name="Blanchette R.A."/>
            <person name="Henrissat B."/>
            <person name="Martinez A.T."/>
            <person name="Otillar R."/>
            <person name="Spatafora J.W."/>
            <person name="Yadav J.S."/>
            <person name="Aerts A."/>
            <person name="Benoit I."/>
            <person name="Boyd A."/>
            <person name="Carlson A."/>
            <person name="Copeland A."/>
            <person name="Coutinho P.M."/>
            <person name="de Vries R.P."/>
            <person name="Ferreira P."/>
            <person name="Findley K."/>
            <person name="Foster B."/>
            <person name="Gaskell J."/>
            <person name="Glotzer D."/>
            <person name="Gorecki P."/>
            <person name="Heitman J."/>
            <person name="Hesse C."/>
            <person name="Hori C."/>
            <person name="Igarashi K."/>
            <person name="Jurgens J.A."/>
            <person name="Kallen N."/>
            <person name="Kersten P."/>
            <person name="Kohler A."/>
            <person name="Kuees U."/>
            <person name="Kumar T.K.A."/>
            <person name="Kuo A."/>
            <person name="LaButti K."/>
            <person name="Larrondo L.F."/>
            <person name="Lindquist E."/>
            <person name="Ling A."/>
            <person name="Lombard V."/>
            <person name="Lucas S."/>
            <person name="Lundell T."/>
            <person name="Martin R."/>
            <person name="McLaughlin D.J."/>
            <person name="Morgenstern I."/>
            <person name="Morin E."/>
            <person name="Murat C."/>
            <person name="Nagy L.G."/>
            <person name="Nolan M."/>
            <person name="Ohm R.A."/>
            <person name="Patyshakuliyeva A."/>
            <person name="Rokas A."/>
            <person name="Ruiz-Duenas F.J."/>
            <person name="Sabat G."/>
            <person name="Salamov A."/>
            <person name="Samejima M."/>
            <person name="Schmutz J."/>
            <person name="Slot J.C."/>
            <person name="St John F."/>
            <person name="Stenlid J."/>
            <person name="Sun H."/>
            <person name="Sun S."/>
            <person name="Syed K."/>
            <person name="Tsang A."/>
            <person name="Wiebenga A."/>
            <person name="Young D."/>
            <person name="Pisabarro A."/>
            <person name="Eastwood D.C."/>
            <person name="Martin F."/>
            <person name="Cullen D."/>
            <person name="Grigoriev I.V."/>
            <person name="Hibbett D.S."/>
        </authorList>
    </citation>
    <scope>NUCLEOTIDE SEQUENCE [LARGE SCALE GENOMIC DNA]</scope>
    <source>
        <strain evidence="1 2">DJM-731 SS1</strain>
    </source>
</reference>